<dbReference type="STRING" id="906689.A0A2I0WJC7"/>
<evidence type="ECO:0000256" key="1">
    <source>
        <dbReference type="SAM" id="MobiDB-lite"/>
    </source>
</evidence>
<dbReference type="Pfam" id="PF10263">
    <property type="entry name" value="SprT-like"/>
    <property type="match status" value="1"/>
</dbReference>
<dbReference type="GO" id="GO:0004222">
    <property type="term" value="F:metalloendopeptidase activity"/>
    <property type="evidence" value="ECO:0007669"/>
    <property type="project" value="InterPro"/>
</dbReference>
<evidence type="ECO:0000313" key="3">
    <source>
        <dbReference type="EMBL" id="PKU75742.1"/>
    </source>
</evidence>
<dbReference type="EMBL" id="KZ502577">
    <property type="protein sequence ID" value="PKU75742.1"/>
    <property type="molecule type" value="Genomic_DNA"/>
</dbReference>
<dbReference type="InterPro" id="IPR006640">
    <property type="entry name" value="SprT-like_domain"/>
</dbReference>
<accession>A0A2I0WJC7</accession>
<dbReference type="SMART" id="SM00731">
    <property type="entry name" value="SprT"/>
    <property type="match status" value="1"/>
</dbReference>
<keyword evidence="4" id="KW-1185">Reference proteome</keyword>
<reference evidence="3 4" key="2">
    <citation type="journal article" date="2017" name="Nature">
        <title>The Apostasia genome and the evolution of orchids.</title>
        <authorList>
            <person name="Zhang G.Q."/>
            <person name="Liu K.W."/>
            <person name="Li Z."/>
            <person name="Lohaus R."/>
            <person name="Hsiao Y.Y."/>
            <person name="Niu S.C."/>
            <person name="Wang J.Y."/>
            <person name="Lin Y.C."/>
            <person name="Xu Q."/>
            <person name="Chen L.J."/>
            <person name="Yoshida K."/>
            <person name="Fujiwara S."/>
            <person name="Wang Z.W."/>
            <person name="Zhang Y.Q."/>
            <person name="Mitsuda N."/>
            <person name="Wang M."/>
            <person name="Liu G.H."/>
            <person name="Pecoraro L."/>
            <person name="Huang H.X."/>
            <person name="Xiao X.J."/>
            <person name="Lin M."/>
            <person name="Wu X.Y."/>
            <person name="Wu W.L."/>
            <person name="Chen Y.Y."/>
            <person name="Chang S.B."/>
            <person name="Sakamoto S."/>
            <person name="Ohme-Takagi M."/>
            <person name="Yagi M."/>
            <person name="Zeng S.J."/>
            <person name="Shen C.Y."/>
            <person name="Yeh C.M."/>
            <person name="Luo Y.B."/>
            <person name="Tsai W.C."/>
            <person name="Van de Peer Y."/>
            <person name="Liu Z.J."/>
        </authorList>
    </citation>
    <scope>NUCLEOTIDE SEQUENCE [LARGE SCALE GENOMIC DNA]</scope>
    <source>
        <tissue evidence="3">The whole plant</tissue>
    </source>
</reference>
<feature type="domain" description="SprT-like" evidence="2">
    <location>
        <begin position="6"/>
        <end position="190"/>
    </location>
</feature>
<feature type="region of interest" description="Disordered" evidence="1">
    <location>
        <begin position="249"/>
        <end position="273"/>
    </location>
</feature>
<dbReference type="GO" id="GO:0005634">
    <property type="term" value="C:nucleus"/>
    <property type="evidence" value="ECO:0007669"/>
    <property type="project" value="TreeGrafter"/>
</dbReference>
<feature type="compositionally biased region" description="Polar residues" evidence="1">
    <location>
        <begin position="261"/>
        <end position="273"/>
    </location>
</feature>
<dbReference type="GO" id="GO:0031593">
    <property type="term" value="F:polyubiquitin modification-dependent protein binding"/>
    <property type="evidence" value="ECO:0007669"/>
    <property type="project" value="TreeGrafter"/>
</dbReference>
<evidence type="ECO:0000259" key="2">
    <source>
        <dbReference type="SMART" id="SM00731"/>
    </source>
</evidence>
<proteinExistence type="predicted"/>
<dbReference type="PANTHER" id="PTHR21220:SF0">
    <property type="entry name" value="DNA-DEPENDENT METALLOPROTEASE SPRTN"/>
    <property type="match status" value="1"/>
</dbReference>
<dbReference type="InterPro" id="IPR044245">
    <property type="entry name" value="Spartan"/>
</dbReference>
<dbReference type="OrthoDB" id="5236983at2759"/>
<gene>
    <name evidence="3" type="ORF">MA16_Dca015622</name>
</gene>
<sequence length="378" mass="43219">MAEPRPDIHELFCYYNSLYFSEALGTCILSWAPCLTSMPASCDCIEEGLCEIQLSVPLLKSRSSTDLKNILLHEMIHAFLWIIHKNNNHSEHGSKFWNIANLINSNHKDDDQRPSNGYRITAHHGFQNEEDTHDAHLWMCASCGDFNKGGMNGEPSPSDCFENNGGDDCGNILCGWHRHKKLCPGQYEKVVDVSAFKNKGKSIGVQENARDNQTNLPRFDRQARQRLLPAEEIKDKRVIKRPKIMSEYLSSITDKPRSSGKKSSQPDCSNKRNQLLVMDLKNRSLAAGPEIPRQRRTSCKKICNVPDRKENTNHKRRREITLVIQLFGVYTDEESEEDPDPLINKRSERRKRMKLCNNSDGRDEQTAGFTPYEVISLD</sequence>
<dbReference type="Proteomes" id="UP000233837">
    <property type="component" value="Unassembled WGS sequence"/>
</dbReference>
<dbReference type="PANTHER" id="PTHR21220">
    <property type="entry name" value="DNA-DEPENDENT METALLOPROTEASE SPRTN"/>
    <property type="match status" value="1"/>
</dbReference>
<dbReference type="GO" id="GO:0003697">
    <property type="term" value="F:single-stranded DNA binding"/>
    <property type="evidence" value="ECO:0007669"/>
    <property type="project" value="InterPro"/>
</dbReference>
<organism evidence="3 4">
    <name type="scientific">Dendrobium catenatum</name>
    <dbReference type="NCBI Taxonomy" id="906689"/>
    <lineage>
        <taxon>Eukaryota</taxon>
        <taxon>Viridiplantae</taxon>
        <taxon>Streptophyta</taxon>
        <taxon>Embryophyta</taxon>
        <taxon>Tracheophyta</taxon>
        <taxon>Spermatophyta</taxon>
        <taxon>Magnoliopsida</taxon>
        <taxon>Liliopsida</taxon>
        <taxon>Asparagales</taxon>
        <taxon>Orchidaceae</taxon>
        <taxon>Epidendroideae</taxon>
        <taxon>Malaxideae</taxon>
        <taxon>Dendrobiinae</taxon>
        <taxon>Dendrobium</taxon>
    </lineage>
</organism>
<dbReference type="AlphaFoldDB" id="A0A2I0WJC7"/>
<dbReference type="GO" id="GO:0006974">
    <property type="term" value="P:DNA damage response"/>
    <property type="evidence" value="ECO:0007669"/>
    <property type="project" value="InterPro"/>
</dbReference>
<protein>
    <recommendedName>
        <fullName evidence="2">SprT-like domain-containing protein</fullName>
    </recommendedName>
</protein>
<evidence type="ECO:0000313" key="4">
    <source>
        <dbReference type="Proteomes" id="UP000233837"/>
    </source>
</evidence>
<name>A0A2I0WJC7_9ASPA</name>
<reference evidence="3 4" key="1">
    <citation type="journal article" date="2016" name="Sci. Rep.">
        <title>The Dendrobium catenatum Lindl. genome sequence provides insights into polysaccharide synthase, floral development and adaptive evolution.</title>
        <authorList>
            <person name="Zhang G.Q."/>
            <person name="Xu Q."/>
            <person name="Bian C."/>
            <person name="Tsai W.C."/>
            <person name="Yeh C.M."/>
            <person name="Liu K.W."/>
            <person name="Yoshida K."/>
            <person name="Zhang L.S."/>
            <person name="Chang S.B."/>
            <person name="Chen F."/>
            <person name="Shi Y."/>
            <person name="Su Y.Y."/>
            <person name="Zhang Y.Q."/>
            <person name="Chen L.J."/>
            <person name="Yin Y."/>
            <person name="Lin M."/>
            <person name="Huang H."/>
            <person name="Deng H."/>
            <person name="Wang Z.W."/>
            <person name="Zhu S.L."/>
            <person name="Zhao X."/>
            <person name="Deng C."/>
            <person name="Niu S.C."/>
            <person name="Huang J."/>
            <person name="Wang M."/>
            <person name="Liu G.H."/>
            <person name="Yang H.J."/>
            <person name="Xiao X.J."/>
            <person name="Hsiao Y.Y."/>
            <person name="Wu W.L."/>
            <person name="Chen Y.Y."/>
            <person name="Mitsuda N."/>
            <person name="Ohme-Takagi M."/>
            <person name="Luo Y.B."/>
            <person name="Van de Peer Y."/>
            <person name="Liu Z.J."/>
        </authorList>
    </citation>
    <scope>NUCLEOTIDE SEQUENCE [LARGE SCALE GENOMIC DNA]</scope>
    <source>
        <tissue evidence="3">The whole plant</tissue>
    </source>
</reference>